<accession>A0A8J2KJC0</accession>
<proteinExistence type="predicted"/>
<evidence type="ECO:0000313" key="2">
    <source>
        <dbReference type="Proteomes" id="UP000708208"/>
    </source>
</evidence>
<keyword evidence="2" id="KW-1185">Reference proteome</keyword>
<name>A0A8J2KJC0_9HEXA</name>
<organism evidence="1 2">
    <name type="scientific">Allacma fusca</name>
    <dbReference type="NCBI Taxonomy" id="39272"/>
    <lineage>
        <taxon>Eukaryota</taxon>
        <taxon>Metazoa</taxon>
        <taxon>Ecdysozoa</taxon>
        <taxon>Arthropoda</taxon>
        <taxon>Hexapoda</taxon>
        <taxon>Collembola</taxon>
        <taxon>Symphypleona</taxon>
        <taxon>Sminthuridae</taxon>
        <taxon>Allacma</taxon>
    </lineage>
</organism>
<reference evidence="1" key="1">
    <citation type="submission" date="2021-06" db="EMBL/GenBank/DDBJ databases">
        <authorList>
            <person name="Hodson N. C."/>
            <person name="Mongue J. A."/>
            <person name="Jaron S. K."/>
        </authorList>
    </citation>
    <scope>NUCLEOTIDE SEQUENCE</scope>
</reference>
<dbReference type="EMBL" id="CAJVCH010412163">
    <property type="protein sequence ID" value="CAG7818138.1"/>
    <property type="molecule type" value="Genomic_DNA"/>
</dbReference>
<feature type="non-terminal residue" evidence="1">
    <location>
        <position position="1"/>
    </location>
</feature>
<sequence length="11" mass="1204">SRIVDQIFGAV</sequence>
<comment type="caution">
    <text evidence="1">The sequence shown here is derived from an EMBL/GenBank/DDBJ whole genome shotgun (WGS) entry which is preliminary data.</text>
</comment>
<protein>
    <submittedName>
        <fullName evidence="1">Uncharacterized protein</fullName>
    </submittedName>
</protein>
<evidence type="ECO:0000313" key="1">
    <source>
        <dbReference type="EMBL" id="CAG7818138.1"/>
    </source>
</evidence>
<dbReference type="Proteomes" id="UP000708208">
    <property type="component" value="Unassembled WGS sequence"/>
</dbReference>
<gene>
    <name evidence="1" type="ORF">AFUS01_LOCUS28662</name>
</gene>